<dbReference type="InterPro" id="IPR001487">
    <property type="entry name" value="Bromodomain"/>
</dbReference>
<proteinExistence type="predicted"/>
<sequence length="69" mass="8206">FHEPVDTAVVTDYLTVIRQPMDLTTMRGKVQQQAYTTLDEFRHDIKLICDNARIYNKPDTIYYREANRL</sequence>
<gene>
    <name evidence="4" type="ORF">SYNPS1DRAFT_2759</name>
</gene>
<dbReference type="Proteomes" id="UP000278143">
    <property type="component" value="Unassembled WGS sequence"/>
</dbReference>
<evidence type="ECO:0000313" key="4">
    <source>
        <dbReference type="EMBL" id="RKP25436.1"/>
    </source>
</evidence>
<dbReference type="PRINTS" id="PR00503">
    <property type="entry name" value="BROMODOMAIN"/>
</dbReference>
<evidence type="ECO:0000256" key="2">
    <source>
        <dbReference type="PROSITE-ProRule" id="PRU00035"/>
    </source>
</evidence>
<accession>A0A4P9YZ85</accession>
<protein>
    <submittedName>
        <fullName evidence="4">Bromodomain-containing protein</fullName>
    </submittedName>
</protein>
<evidence type="ECO:0000259" key="3">
    <source>
        <dbReference type="PROSITE" id="PS50014"/>
    </source>
</evidence>
<dbReference type="PANTHER" id="PTHR22881:SF27">
    <property type="entry name" value="BROMODOMAIN CONTAINING 7_9"/>
    <property type="match status" value="1"/>
</dbReference>
<dbReference type="SMART" id="SM00297">
    <property type="entry name" value="BROMO"/>
    <property type="match status" value="1"/>
</dbReference>
<evidence type="ECO:0000313" key="5">
    <source>
        <dbReference type="Proteomes" id="UP000278143"/>
    </source>
</evidence>
<keyword evidence="5" id="KW-1185">Reference proteome</keyword>
<dbReference type="InterPro" id="IPR051831">
    <property type="entry name" value="Bromodomain_contain_prot"/>
</dbReference>
<dbReference type="Pfam" id="PF00439">
    <property type="entry name" value="Bromodomain"/>
    <property type="match status" value="1"/>
</dbReference>
<dbReference type="GO" id="GO:0006325">
    <property type="term" value="P:chromatin organization"/>
    <property type="evidence" value="ECO:0007669"/>
    <property type="project" value="UniProtKB-ARBA"/>
</dbReference>
<reference evidence="5" key="1">
    <citation type="journal article" date="2018" name="Nat. Microbiol.">
        <title>Leveraging single-cell genomics to expand the fungal tree of life.</title>
        <authorList>
            <person name="Ahrendt S.R."/>
            <person name="Quandt C.A."/>
            <person name="Ciobanu D."/>
            <person name="Clum A."/>
            <person name="Salamov A."/>
            <person name="Andreopoulos B."/>
            <person name="Cheng J.F."/>
            <person name="Woyke T."/>
            <person name="Pelin A."/>
            <person name="Henrissat B."/>
            <person name="Reynolds N.K."/>
            <person name="Benny G.L."/>
            <person name="Smith M.E."/>
            <person name="James T.Y."/>
            <person name="Grigoriev I.V."/>
        </authorList>
    </citation>
    <scope>NUCLEOTIDE SEQUENCE [LARGE SCALE GENOMIC DNA]</scope>
    <source>
        <strain evidence="5">Benny S71-1</strain>
    </source>
</reference>
<dbReference type="SUPFAM" id="SSF47370">
    <property type="entry name" value="Bromodomain"/>
    <property type="match status" value="1"/>
</dbReference>
<evidence type="ECO:0000256" key="1">
    <source>
        <dbReference type="ARBA" id="ARBA00023117"/>
    </source>
</evidence>
<dbReference type="Gene3D" id="1.20.920.10">
    <property type="entry name" value="Bromodomain-like"/>
    <property type="match status" value="1"/>
</dbReference>
<name>A0A4P9YZ85_9FUNG</name>
<dbReference type="AlphaFoldDB" id="A0A4P9YZ85"/>
<feature type="domain" description="Bromo" evidence="3">
    <location>
        <begin position="1"/>
        <end position="63"/>
    </location>
</feature>
<feature type="non-terminal residue" evidence="4">
    <location>
        <position position="69"/>
    </location>
</feature>
<dbReference type="PANTHER" id="PTHR22881">
    <property type="entry name" value="BROMODOMAIN CONTAINING PROTEIN"/>
    <property type="match status" value="1"/>
</dbReference>
<dbReference type="EMBL" id="KZ989748">
    <property type="protein sequence ID" value="RKP25436.1"/>
    <property type="molecule type" value="Genomic_DNA"/>
</dbReference>
<dbReference type="PROSITE" id="PS50014">
    <property type="entry name" value="BROMODOMAIN_2"/>
    <property type="match status" value="1"/>
</dbReference>
<organism evidence="4 5">
    <name type="scientific">Syncephalis pseudoplumigaleata</name>
    <dbReference type="NCBI Taxonomy" id="1712513"/>
    <lineage>
        <taxon>Eukaryota</taxon>
        <taxon>Fungi</taxon>
        <taxon>Fungi incertae sedis</taxon>
        <taxon>Zoopagomycota</taxon>
        <taxon>Zoopagomycotina</taxon>
        <taxon>Zoopagomycetes</taxon>
        <taxon>Zoopagales</taxon>
        <taxon>Piptocephalidaceae</taxon>
        <taxon>Syncephalis</taxon>
    </lineage>
</organism>
<dbReference type="OrthoDB" id="21449at2759"/>
<keyword evidence="1 2" id="KW-0103">Bromodomain</keyword>
<feature type="non-terminal residue" evidence="4">
    <location>
        <position position="1"/>
    </location>
</feature>
<dbReference type="InterPro" id="IPR036427">
    <property type="entry name" value="Bromodomain-like_sf"/>
</dbReference>